<evidence type="ECO:0000313" key="4">
    <source>
        <dbReference type="EMBL" id="TGG88246.1"/>
    </source>
</evidence>
<evidence type="ECO:0000256" key="2">
    <source>
        <dbReference type="ARBA" id="ARBA00022840"/>
    </source>
</evidence>
<dbReference type="GO" id="GO:0016887">
    <property type="term" value="F:ATP hydrolysis activity"/>
    <property type="evidence" value="ECO:0007669"/>
    <property type="project" value="InterPro"/>
</dbReference>
<evidence type="ECO:0000313" key="5">
    <source>
        <dbReference type="Proteomes" id="UP000297288"/>
    </source>
</evidence>
<dbReference type="PANTHER" id="PTHR24220:SF692">
    <property type="entry name" value="ABC TRANSPORTER DOMAIN-CONTAINING PROTEIN"/>
    <property type="match status" value="1"/>
</dbReference>
<dbReference type="SUPFAM" id="SSF52540">
    <property type="entry name" value="P-loop containing nucleoside triphosphate hydrolases"/>
    <property type="match status" value="1"/>
</dbReference>
<proteinExistence type="predicted"/>
<dbReference type="GO" id="GO:0022857">
    <property type="term" value="F:transmembrane transporter activity"/>
    <property type="evidence" value="ECO:0007669"/>
    <property type="project" value="TreeGrafter"/>
</dbReference>
<organism evidence="4 5">
    <name type="scientific">Geotoga petraea</name>
    <dbReference type="NCBI Taxonomy" id="28234"/>
    <lineage>
        <taxon>Bacteria</taxon>
        <taxon>Thermotogati</taxon>
        <taxon>Thermotogota</taxon>
        <taxon>Thermotogae</taxon>
        <taxon>Petrotogales</taxon>
        <taxon>Petrotogaceae</taxon>
        <taxon>Geotoga</taxon>
    </lineage>
</organism>
<dbReference type="Pfam" id="PF00005">
    <property type="entry name" value="ABC_tran"/>
    <property type="match status" value="1"/>
</dbReference>
<sequence>MENNIIEVTDLSFSYDHQKVLKNINIQIEKNKIFSIYGPSGSGKTTLLFILAELIKNYSGKLSINHNFKKGFLFQKNNLLNELTIYDNLRISQLIKGIDNESEIINIMKKLNVYRLKDRLPNELSTGEQQRIAFIKNIISNDLIFFDEPTSSLDSKNAEELIDILKKYSNNKTYVIATHDERIKLISDKIFYLEDGVIL</sequence>
<keyword evidence="2 4" id="KW-0067">ATP-binding</keyword>
<dbReference type="RefSeq" id="WP_135402704.1">
    <property type="nucleotide sequence ID" value="NZ_SRME01000002.1"/>
</dbReference>
<evidence type="ECO:0000259" key="3">
    <source>
        <dbReference type="PROSITE" id="PS50893"/>
    </source>
</evidence>
<feature type="domain" description="ABC transporter" evidence="3">
    <location>
        <begin position="6"/>
        <end position="199"/>
    </location>
</feature>
<dbReference type="PANTHER" id="PTHR24220">
    <property type="entry name" value="IMPORT ATP-BINDING PROTEIN"/>
    <property type="match status" value="1"/>
</dbReference>
<dbReference type="GO" id="GO:0005524">
    <property type="term" value="F:ATP binding"/>
    <property type="evidence" value="ECO:0007669"/>
    <property type="project" value="UniProtKB-KW"/>
</dbReference>
<name>A0A4Z0VZP5_9BACT</name>
<dbReference type="EMBL" id="SRME01000002">
    <property type="protein sequence ID" value="TGG88246.1"/>
    <property type="molecule type" value="Genomic_DNA"/>
</dbReference>
<dbReference type="SMART" id="SM00382">
    <property type="entry name" value="AAA"/>
    <property type="match status" value="1"/>
</dbReference>
<reference evidence="4 5" key="1">
    <citation type="submission" date="2019-04" db="EMBL/GenBank/DDBJ databases">
        <title>Draft genome sequence data and analysis of a Fermenting Bacterium, Geotoga petraea strain HO-Geo1, isolated from heavy-oil petroleum reservoir in Russia.</title>
        <authorList>
            <person name="Grouzdev D.S."/>
            <person name="Semenova E.M."/>
            <person name="Sokolova D.S."/>
            <person name="Tourova T.P."/>
            <person name="Poltaraus A.B."/>
            <person name="Nazina T.N."/>
        </authorList>
    </citation>
    <scope>NUCLEOTIDE SEQUENCE [LARGE SCALE GENOMIC DNA]</scope>
    <source>
        <strain evidence="4 5">HO-Geo1</strain>
    </source>
</reference>
<dbReference type="Gene3D" id="3.40.50.300">
    <property type="entry name" value="P-loop containing nucleotide triphosphate hydrolases"/>
    <property type="match status" value="1"/>
</dbReference>
<keyword evidence="1" id="KW-0547">Nucleotide-binding</keyword>
<dbReference type="InterPro" id="IPR003439">
    <property type="entry name" value="ABC_transporter-like_ATP-bd"/>
</dbReference>
<dbReference type="OrthoDB" id="9802264at2"/>
<dbReference type="PROSITE" id="PS50893">
    <property type="entry name" value="ABC_TRANSPORTER_2"/>
    <property type="match status" value="1"/>
</dbReference>
<evidence type="ECO:0000256" key="1">
    <source>
        <dbReference type="ARBA" id="ARBA00022741"/>
    </source>
</evidence>
<dbReference type="AlphaFoldDB" id="A0A4Z0VZP5"/>
<dbReference type="GO" id="GO:0005886">
    <property type="term" value="C:plasma membrane"/>
    <property type="evidence" value="ECO:0007669"/>
    <property type="project" value="TreeGrafter"/>
</dbReference>
<dbReference type="InterPro" id="IPR015854">
    <property type="entry name" value="ABC_transpr_LolD-like"/>
</dbReference>
<protein>
    <submittedName>
        <fullName evidence="4">ATP-binding cassette domain-containing protein</fullName>
    </submittedName>
</protein>
<dbReference type="Proteomes" id="UP000297288">
    <property type="component" value="Unassembled WGS sequence"/>
</dbReference>
<comment type="caution">
    <text evidence="4">The sequence shown here is derived from an EMBL/GenBank/DDBJ whole genome shotgun (WGS) entry which is preliminary data.</text>
</comment>
<accession>A0A4Z0VZP5</accession>
<dbReference type="InterPro" id="IPR003593">
    <property type="entry name" value="AAA+_ATPase"/>
</dbReference>
<gene>
    <name evidence="4" type="ORF">E4650_04195</name>
</gene>
<dbReference type="InterPro" id="IPR027417">
    <property type="entry name" value="P-loop_NTPase"/>
</dbReference>